<dbReference type="PROSITE" id="PS50850">
    <property type="entry name" value="MFS"/>
    <property type="match status" value="1"/>
</dbReference>
<evidence type="ECO:0000256" key="2">
    <source>
        <dbReference type="ARBA" id="ARBA00022692"/>
    </source>
</evidence>
<dbReference type="Gene3D" id="1.20.1250.20">
    <property type="entry name" value="MFS general substrate transporter like domains"/>
    <property type="match status" value="1"/>
</dbReference>
<evidence type="ECO:0000256" key="5">
    <source>
        <dbReference type="SAM" id="Phobius"/>
    </source>
</evidence>
<feature type="domain" description="Major facilitator superfamily (MFS) profile" evidence="6">
    <location>
        <begin position="1"/>
        <end position="125"/>
    </location>
</feature>
<dbReference type="EMBL" id="GDRN01064460">
    <property type="protein sequence ID" value="JAI64834.1"/>
    <property type="molecule type" value="Transcribed_RNA"/>
</dbReference>
<evidence type="ECO:0000313" key="7">
    <source>
        <dbReference type="EMBL" id="JAI64835.1"/>
    </source>
</evidence>
<evidence type="ECO:0000256" key="4">
    <source>
        <dbReference type="ARBA" id="ARBA00023136"/>
    </source>
</evidence>
<keyword evidence="4 5" id="KW-0472">Membrane</keyword>
<evidence type="ECO:0000256" key="3">
    <source>
        <dbReference type="ARBA" id="ARBA00022989"/>
    </source>
</evidence>
<dbReference type="GO" id="GO:0016020">
    <property type="term" value="C:membrane"/>
    <property type="evidence" value="ECO:0007669"/>
    <property type="project" value="UniProtKB-SubCell"/>
</dbReference>
<feature type="transmembrane region" description="Helical" evidence="5">
    <location>
        <begin position="12"/>
        <end position="31"/>
    </location>
</feature>
<organism evidence="7">
    <name type="scientific">Scylla olivacea</name>
    <name type="common">Orange mud crab</name>
    <name type="synonym">Cancer olivacea</name>
    <dbReference type="NCBI Taxonomy" id="85551"/>
    <lineage>
        <taxon>Eukaryota</taxon>
        <taxon>Metazoa</taxon>
        <taxon>Ecdysozoa</taxon>
        <taxon>Arthropoda</taxon>
        <taxon>Crustacea</taxon>
        <taxon>Multicrustacea</taxon>
        <taxon>Malacostraca</taxon>
        <taxon>Eumalacostraca</taxon>
        <taxon>Eucarida</taxon>
        <taxon>Decapoda</taxon>
        <taxon>Pleocyemata</taxon>
        <taxon>Brachyura</taxon>
        <taxon>Eubrachyura</taxon>
        <taxon>Portunoidea</taxon>
        <taxon>Portunidae</taxon>
        <taxon>Portuninae</taxon>
        <taxon>Scylla</taxon>
    </lineage>
</organism>
<proteinExistence type="predicted"/>
<dbReference type="GO" id="GO:0022857">
    <property type="term" value="F:transmembrane transporter activity"/>
    <property type="evidence" value="ECO:0007669"/>
    <property type="project" value="InterPro"/>
</dbReference>
<evidence type="ECO:0000256" key="1">
    <source>
        <dbReference type="ARBA" id="ARBA00004141"/>
    </source>
</evidence>
<dbReference type="InterPro" id="IPR036259">
    <property type="entry name" value="MFS_trans_sf"/>
</dbReference>
<dbReference type="EMBL" id="GDRN01064465">
    <property type="protein sequence ID" value="JAI64832.1"/>
    <property type="molecule type" value="Transcribed_RNA"/>
</dbReference>
<dbReference type="InterPro" id="IPR020846">
    <property type="entry name" value="MFS_dom"/>
</dbReference>
<keyword evidence="3 5" id="KW-1133">Transmembrane helix</keyword>
<reference evidence="7" key="1">
    <citation type="submission" date="2015-09" db="EMBL/GenBank/DDBJ databases">
        <title>Scylla olivacea transcriptome.</title>
        <authorList>
            <person name="Ikhwanuddin M."/>
        </authorList>
    </citation>
    <scope>NUCLEOTIDE SEQUENCE</scope>
</reference>
<sequence length="125" mass="13518">MSLVLSSTRPHHFLAVQYYSVILFCGMLSQFTLVHPGGRISELMGARETMAVSIMVSGVLCLLTPTMAAIHPLALATLRFAMGIMQGPAFPSLYCVLARWAPPEKLATMTTIAFSGGYRGARQLV</sequence>
<name>A0A0P4WEC6_SCYOL</name>
<dbReference type="SUPFAM" id="SSF103473">
    <property type="entry name" value="MFS general substrate transporter"/>
    <property type="match status" value="1"/>
</dbReference>
<dbReference type="PANTHER" id="PTHR11662">
    <property type="entry name" value="SOLUTE CARRIER FAMILY 17"/>
    <property type="match status" value="1"/>
</dbReference>
<protein>
    <recommendedName>
        <fullName evidence="6">Major facilitator superfamily (MFS) profile domain-containing protein</fullName>
    </recommendedName>
</protein>
<comment type="subcellular location">
    <subcellularLocation>
        <location evidence="1">Membrane</location>
        <topology evidence="1">Multi-pass membrane protein</topology>
    </subcellularLocation>
</comment>
<feature type="transmembrane region" description="Helical" evidence="5">
    <location>
        <begin position="51"/>
        <end position="75"/>
    </location>
</feature>
<dbReference type="EMBL" id="GDRN01064459">
    <property type="protein sequence ID" value="JAI64835.1"/>
    <property type="molecule type" value="Transcribed_RNA"/>
</dbReference>
<accession>A0A0P4WEC6</accession>
<evidence type="ECO:0000259" key="6">
    <source>
        <dbReference type="PROSITE" id="PS50850"/>
    </source>
</evidence>
<dbReference type="InterPro" id="IPR011701">
    <property type="entry name" value="MFS"/>
</dbReference>
<dbReference type="Pfam" id="PF07690">
    <property type="entry name" value="MFS_1"/>
    <property type="match status" value="1"/>
</dbReference>
<keyword evidence="2 5" id="KW-0812">Transmembrane</keyword>
<dbReference type="PANTHER" id="PTHR11662:SF399">
    <property type="entry name" value="FI19708P1-RELATED"/>
    <property type="match status" value="1"/>
</dbReference>
<dbReference type="AlphaFoldDB" id="A0A0P4WEC6"/>
<dbReference type="InterPro" id="IPR050382">
    <property type="entry name" value="MFS_Na/Anion_cotransporter"/>
</dbReference>